<gene>
    <name evidence="2" type="ORF">HMPREF9372_2056</name>
</gene>
<feature type="domain" description="HTH LytTR-type" evidence="1">
    <location>
        <begin position="100"/>
        <end position="204"/>
    </location>
</feature>
<dbReference type="PANTHER" id="PTHR37299">
    <property type="entry name" value="TRANSCRIPTIONAL REGULATOR-RELATED"/>
    <property type="match status" value="1"/>
</dbReference>
<dbReference type="Proteomes" id="UP000005316">
    <property type="component" value="Unassembled WGS sequence"/>
</dbReference>
<evidence type="ECO:0000313" key="2">
    <source>
        <dbReference type="EMBL" id="EGQ25971.1"/>
    </source>
</evidence>
<dbReference type="eggNOG" id="COG3279">
    <property type="taxonomic scope" value="Bacteria"/>
</dbReference>
<dbReference type="GO" id="GO:0000156">
    <property type="term" value="F:phosphorelay response regulator activity"/>
    <property type="evidence" value="ECO:0007669"/>
    <property type="project" value="InterPro"/>
</dbReference>
<sequence length="204" mass="24013">MVLMVRLNKKKVNMDYFEESDTNPKCKSPVVSCKTPILHCSVSNEMVRFIQDDNEEVVTIRLKINESHEFRDVEIMINCPEVDERLSRLIQQINQMMFSIHGKKDGNTYPIISDELLYIESVNDTTFLYTDREVFESDKKLYEFEEQLVNTRFLRISKNFIVNTSKIENVKALINGRFETSLSNGEKVIVNRHYVKSFRKHFLG</sequence>
<dbReference type="PANTHER" id="PTHR37299:SF4">
    <property type="entry name" value="TRANSCRIPTIONAL REGULATOR"/>
    <property type="match status" value="1"/>
</dbReference>
<reference evidence="2 3" key="1">
    <citation type="submission" date="2011-04" db="EMBL/GenBank/DDBJ databases">
        <authorList>
            <person name="Muzny D."/>
            <person name="Qin X."/>
            <person name="Deng J."/>
            <person name="Jiang H."/>
            <person name="Liu Y."/>
            <person name="Qu J."/>
            <person name="Song X.-Z."/>
            <person name="Zhang L."/>
            <person name="Thornton R."/>
            <person name="Coyle M."/>
            <person name="Francisco L."/>
            <person name="Jackson L."/>
            <person name="Javaid M."/>
            <person name="Korchina V."/>
            <person name="Kovar C."/>
            <person name="Mata R."/>
            <person name="Mathew T."/>
            <person name="Ngo R."/>
            <person name="Nguyen L."/>
            <person name="Nguyen N."/>
            <person name="Okwuonu G."/>
            <person name="Ongeri F."/>
            <person name="Pham C."/>
            <person name="Simmons D."/>
            <person name="Wilczek-Boney K."/>
            <person name="Hale W."/>
            <person name="Jakkamsetti A."/>
            <person name="Pham P."/>
            <person name="Ruth R."/>
            <person name="San Lucas F."/>
            <person name="Warren J."/>
            <person name="Zhang J."/>
            <person name="Zhao Z."/>
            <person name="Zhou C."/>
            <person name="Zhu D."/>
            <person name="Lee S."/>
            <person name="Bess C."/>
            <person name="Blankenburg K."/>
            <person name="Forbes L."/>
            <person name="Fu Q."/>
            <person name="Gubbala S."/>
            <person name="Hirani K."/>
            <person name="Jayaseelan J.C."/>
            <person name="Lara F."/>
            <person name="Munidasa M."/>
            <person name="Palculict T."/>
            <person name="Patil S."/>
            <person name="Pu L.-L."/>
            <person name="Saada N."/>
            <person name="Tang L."/>
            <person name="Weissenberger G."/>
            <person name="Zhu Y."/>
            <person name="Hemphill L."/>
            <person name="Shang Y."/>
            <person name="Youmans B."/>
            <person name="Ayvaz T."/>
            <person name="Ross M."/>
            <person name="Santibanez J."/>
            <person name="Aqrawi P."/>
            <person name="Gross S."/>
            <person name="Joshi V."/>
            <person name="Fowler G."/>
            <person name="Nazareth L."/>
            <person name="Reid J."/>
            <person name="Worley K."/>
            <person name="Petrosino J."/>
            <person name="Highlander S."/>
            <person name="Gibbs R."/>
        </authorList>
    </citation>
    <scope>NUCLEOTIDE SEQUENCE [LARGE SCALE GENOMIC DNA]</scope>
    <source>
        <strain evidence="2 3">2681</strain>
    </source>
</reference>
<dbReference type="GO" id="GO:0003677">
    <property type="term" value="F:DNA binding"/>
    <property type="evidence" value="ECO:0007669"/>
    <property type="project" value="InterPro"/>
</dbReference>
<dbReference type="Pfam" id="PF04397">
    <property type="entry name" value="LytTR"/>
    <property type="match status" value="1"/>
</dbReference>
<dbReference type="SMART" id="SM00850">
    <property type="entry name" value="LytTR"/>
    <property type="match status" value="1"/>
</dbReference>
<dbReference type="AlphaFoldDB" id="F9DTC5"/>
<proteinExistence type="predicted"/>
<dbReference type="OrthoDB" id="9808614at2"/>
<dbReference type="STRING" id="759851.SAMN04244570_3638"/>
<dbReference type="Gene3D" id="2.40.50.1020">
    <property type="entry name" value="LytTr DNA-binding domain"/>
    <property type="match status" value="1"/>
</dbReference>
<protein>
    <recommendedName>
        <fullName evidence="1">HTH LytTR-type domain-containing protein</fullName>
    </recommendedName>
</protein>
<dbReference type="InterPro" id="IPR007492">
    <property type="entry name" value="LytTR_DNA-bd_dom"/>
</dbReference>
<dbReference type="HOGENOM" id="CLU_106729_0_0_9"/>
<dbReference type="EMBL" id="AFPZ01000065">
    <property type="protein sequence ID" value="EGQ25971.1"/>
    <property type="molecule type" value="Genomic_DNA"/>
</dbReference>
<dbReference type="InterPro" id="IPR046947">
    <property type="entry name" value="LytR-like"/>
</dbReference>
<dbReference type="PROSITE" id="PS50930">
    <property type="entry name" value="HTH_LYTTR"/>
    <property type="match status" value="1"/>
</dbReference>
<organism evidence="2 3">
    <name type="scientific">Sporosarcina newyorkensis 2681</name>
    <dbReference type="NCBI Taxonomy" id="1027292"/>
    <lineage>
        <taxon>Bacteria</taxon>
        <taxon>Bacillati</taxon>
        <taxon>Bacillota</taxon>
        <taxon>Bacilli</taxon>
        <taxon>Bacillales</taxon>
        <taxon>Caryophanaceae</taxon>
        <taxon>Sporosarcina</taxon>
    </lineage>
</organism>
<evidence type="ECO:0000313" key="3">
    <source>
        <dbReference type="Proteomes" id="UP000005316"/>
    </source>
</evidence>
<evidence type="ECO:0000259" key="1">
    <source>
        <dbReference type="PROSITE" id="PS50930"/>
    </source>
</evidence>
<comment type="caution">
    <text evidence="2">The sequence shown here is derived from an EMBL/GenBank/DDBJ whole genome shotgun (WGS) entry which is preliminary data.</text>
</comment>
<name>F9DTC5_9BACL</name>
<accession>F9DTC5</accession>